<dbReference type="SUPFAM" id="SSF48403">
    <property type="entry name" value="Ankyrin repeat"/>
    <property type="match status" value="1"/>
</dbReference>
<dbReference type="GO" id="GO:0004674">
    <property type="term" value="F:protein serine/threonine kinase activity"/>
    <property type="evidence" value="ECO:0007669"/>
    <property type="project" value="TreeGrafter"/>
</dbReference>
<feature type="compositionally biased region" description="Low complexity" evidence="3">
    <location>
        <begin position="261"/>
        <end position="277"/>
    </location>
</feature>
<dbReference type="AlphaFoldDB" id="A0A9P8CYH5"/>
<gene>
    <name evidence="5" type="ORF">KVV02_006026</name>
</gene>
<feature type="region of interest" description="Disordered" evidence="3">
    <location>
        <begin position="1011"/>
        <end position="1049"/>
    </location>
</feature>
<feature type="compositionally biased region" description="Low complexity" evidence="3">
    <location>
        <begin position="124"/>
        <end position="133"/>
    </location>
</feature>
<feature type="compositionally biased region" description="Acidic residues" evidence="3">
    <location>
        <begin position="207"/>
        <end position="225"/>
    </location>
</feature>
<comment type="similarity">
    <text evidence="1">Belongs to the protein kinase superfamily. TKL Ser/Thr protein kinase family.</text>
</comment>
<dbReference type="PANTHER" id="PTHR44329">
    <property type="entry name" value="SERINE/THREONINE-PROTEIN KINASE TNNI3K-RELATED"/>
    <property type="match status" value="1"/>
</dbReference>
<accession>A0A9P8CYH5</accession>
<feature type="region of interest" description="Disordered" evidence="3">
    <location>
        <begin position="95"/>
        <end position="146"/>
    </location>
</feature>
<evidence type="ECO:0000256" key="2">
    <source>
        <dbReference type="PROSITE-ProRule" id="PRU00023"/>
    </source>
</evidence>
<dbReference type="Pfam" id="PF00023">
    <property type="entry name" value="Ank"/>
    <property type="match status" value="1"/>
</dbReference>
<dbReference type="InterPro" id="IPR000719">
    <property type="entry name" value="Prot_kinase_dom"/>
</dbReference>
<feature type="domain" description="Protein kinase" evidence="4">
    <location>
        <begin position="381"/>
        <end position="639"/>
    </location>
</feature>
<name>A0A9P8CYH5_MORAP</name>
<evidence type="ECO:0000313" key="5">
    <source>
        <dbReference type="EMBL" id="KAG9324532.1"/>
    </source>
</evidence>
<feature type="compositionally biased region" description="Pro residues" evidence="3">
    <location>
        <begin position="136"/>
        <end position="145"/>
    </location>
</feature>
<dbReference type="InterPro" id="IPR011009">
    <property type="entry name" value="Kinase-like_dom_sf"/>
</dbReference>
<keyword evidence="2" id="KW-0040">ANK repeat</keyword>
<comment type="caution">
    <text evidence="5">The sequence shown here is derived from an EMBL/GenBank/DDBJ whole genome shotgun (WGS) entry which is preliminary data.</text>
</comment>
<dbReference type="InterPro" id="IPR051681">
    <property type="entry name" value="Ser/Thr_Kinases-Pseudokinases"/>
</dbReference>
<sequence length="1105" mass="122675">MSNPDLSRRSSIRAPSGPGRAPNRPPHPSSEGRPLGALQESEQDILSLQQQEELRTRLLDDNFTRAYEPSFDAAPSGIFGSNATASAINVGRWSNAGRYSSSSDGSRGSLDHHEHTSPHHTSHHYQQQQLHQQRIPTPPRAPQLPRPLQGYQQRVLHTRSYTASNRDSMESTPDRRPETPALSTTASRTDDDLEELQSPIDNPRLMDDDDRNPDSYSESDSDDFIDYLQGQGQASVQVHSHTRRDSHYYHPSVSPTPPAAQPIAISPAPESRPRTPILSPPPPSRPRTPAQATSPASRPRTPLQDPPRSRPRTPVHGGASFPRPSTPVYPDQHDGMPGSCEPLQHYTPELETHETLQRERTRIMNRTIVKSSYRRIRYSDISNVQPLKKGGFGEIHTAEWSRLRVVLKRALVEHSEGVEQFDQELEILKRVHDYDYIVPFYGVTIDPHTNVRCMVMKHCTNGNLCTFLEKNHTNITWSERYRLSIEITKGLEFLHKSGFHHRDLHSGNILLDDKRTAMICDFGLSRSSTKAQTSDLVAAVGVASFLAPERFPTKRPIYSAACDIYSLGVIFWHISSGRIPFGKRLREPALLKELMEGHREQIVLGTPREYRDMLVKCWDVNPVKRLKIDVVIAILQTLMAKPTEPVHQVATGYTVPSNTTSAALPVPPELSAKMATLERASNTLNKMVFDIKDLSMKETVSYIDPPLLRWTTTTKKTGTRSFFREQQVPPEPYSPQNPPKTPIYLCPLVGDLAALSYYLSHQAYNPINESSEQTGDTALHLACLFLESPMDTIKVLVELGADINLENLQGYTPVMILVSSNTQYCYEALKYFVMRGARIPAYIRNPITPLNSAQIYALNLVNETRQIHVLGGSNSTALMSASSVSGVGGGVGGMPGMSTPRSRQRVSTQNQNVFQERNGRKVDRLFAQGRPLVHVVAAMQEDYRILDCLSEAGLDPAMSFGGETALVAAAAHLRIKNVEWLLNHDLDISTEAGINRAIKVVKLLHASLNSQENGGPSLSSPPNSSNGHSGGGGGGLGLNNSSGSDKKDHLENIRDLGKYSWAGVAFGEADRMSRDMVGPVLQLLEQWSGNRRITKLNTFLVYVPL</sequence>
<reference evidence="5" key="1">
    <citation type="submission" date="2021-07" db="EMBL/GenBank/DDBJ databases">
        <title>Draft genome of Mortierella alpina, strain LL118, isolated from an aspen leaf litter sample.</title>
        <authorList>
            <person name="Yang S."/>
            <person name="Vinatzer B.A."/>
        </authorList>
    </citation>
    <scope>NUCLEOTIDE SEQUENCE</scope>
    <source>
        <strain evidence="5">LL118</strain>
    </source>
</reference>
<dbReference type="Pfam" id="PF07714">
    <property type="entry name" value="PK_Tyr_Ser-Thr"/>
    <property type="match status" value="1"/>
</dbReference>
<feature type="compositionally biased region" description="Low complexity" evidence="3">
    <location>
        <begin position="97"/>
        <end position="108"/>
    </location>
</feature>
<dbReference type="GO" id="GO:0005524">
    <property type="term" value="F:ATP binding"/>
    <property type="evidence" value="ECO:0007669"/>
    <property type="project" value="InterPro"/>
</dbReference>
<evidence type="ECO:0000259" key="4">
    <source>
        <dbReference type="PROSITE" id="PS50011"/>
    </source>
</evidence>
<feature type="repeat" description="ANK" evidence="2">
    <location>
        <begin position="774"/>
        <end position="808"/>
    </location>
</feature>
<organism evidence="5 6">
    <name type="scientific">Mortierella alpina</name>
    <name type="common">Oleaginous fungus</name>
    <name type="synonym">Mortierella renispora</name>
    <dbReference type="NCBI Taxonomy" id="64518"/>
    <lineage>
        <taxon>Eukaryota</taxon>
        <taxon>Fungi</taxon>
        <taxon>Fungi incertae sedis</taxon>
        <taxon>Mucoromycota</taxon>
        <taxon>Mortierellomycotina</taxon>
        <taxon>Mortierellomycetes</taxon>
        <taxon>Mortierellales</taxon>
        <taxon>Mortierellaceae</taxon>
        <taxon>Mortierella</taxon>
    </lineage>
</organism>
<dbReference type="PROSITE" id="PS50088">
    <property type="entry name" value="ANK_REPEAT"/>
    <property type="match status" value="1"/>
</dbReference>
<proteinExistence type="inferred from homology"/>
<feature type="compositionally biased region" description="Polar residues" evidence="3">
    <location>
        <begin position="230"/>
        <end position="239"/>
    </location>
</feature>
<feature type="region of interest" description="Disordered" evidence="3">
    <location>
        <begin position="1"/>
        <end position="45"/>
    </location>
</feature>
<dbReference type="PROSITE" id="PS50011">
    <property type="entry name" value="PROTEIN_KINASE_DOM"/>
    <property type="match status" value="1"/>
</dbReference>
<dbReference type="Proteomes" id="UP000717515">
    <property type="component" value="Unassembled WGS sequence"/>
</dbReference>
<feature type="compositionally biased region" description="Low complexity" evidence="3">
    <location>
        <begin position="1013"/>
        <end position="1027"/>
    </location>
</feature>
<dbReference type="InterPro" id="IPR002110">
    <property type="entry name" value="Ankyrin_rpt"/>
</dbReference>
<evidence type="ECO:0000256" key="1">
    <source>
        <dbReference type="ARBA" id="ARBA00005843"/>
    </source>
</evidence>
<evidence type="ECO:0000313" key="6">
    <source>
        <dbReference type="Proteomes" id="UP000717515"/>
    </source>
</evidence>
<feature type="compositionally biased region" description="Basic and acidic residues" evidence="3">
    <location>
        <begin position="167"/>
        <end position="178"/>
    </location>
</feature>
<dbReference type="InterPro" id="IPR036770">
    <property type="entry name" value="Ankyrin_rpt-contain_sf"/>
</dbReference>
<dbReference type="InterPro" id="IPR001245">
    <property type="entry name" value="Ser-Thr/Tyr_kinase_cat_dom"/>
</dbReference>
<dbReference type="SUPFAM" id="SSF56112">
    <property type="entry name" value="Protein kinase-like (PK-like)"/>
    <property type="match status" value="1"/>
</dbReference>
<protein>
    <recommendedName>
        <fullName evidence="4">Protein kinase domain-containing protein</fullName>
    </recommendedName>
</protein>
<dbReference type="SMART" id="SM00248">
    <property type="entry name" value="ANK"/>
    <property type="match status" value="4"/>
</dbReference>
<evidence type="ECO:0000256" key="3">
    <source>
        <dbReference type="SAM" id="MobiDB-lite"/>
    </source>
</evidence>
<dbReference type="Gene3D" id="1.25.40.20">
    <property type="entry name" value="Ankyrin repeat-containing domain"/>
    <property type="match status" value="1"/>
</dbReference>
<dbReference type="PROSITE" id="PS50297">
    <property type="entry name" value="ANK_REP_REGION"/>
    <property type="match status" value="1"/>
</dbReference>
<feature type="region of interest" description="Disordered" evidence="3">
    <location>
        <begin position="159"/>
        <end position="341"/>
    </location>
</feature>
<feature type="compositionally biased region" description="Gly residues" evidence="3">
    <location>
        <begin position="1028"/>
        <end position="1037"/>
    </location>
</feature>
<dbReference type="Gene3D" id="1.10.510.10">
    <property type="entry name" value="Transferase(Phosphotransferase) domain 1"/>
    <property type="match status" value="1"/>
</dbReference>
<dbReference type="EMBL" id="JAIFTL010000064">
    <property type="protein sequence ID" value="KAG9324532.1"/>
    <property type="molecule type" value="Genomic_DNA"/>
</dbReference>